<proteinExistence type="predicted"/>
<evidence type="ECO:0000313" key="2">
    <source>
        <dbReference type="EMBL" id="GFR10370.1"/>
    </source>
</evidence>
<organism evidence="2 3">
    <name type="scientific">Trichonephila clavata</name>
    <name type="common">Joro spider</name>
    <name type="synonym">Nephila clavata</name>
    <dbReference type="NCBI Taxonomy" id="2740835"/>
    <lineage>
        <taxon>Eukaryota</taxon>
        <taxon>Metazoa</taxon>
        <taxon>Ecdysozoa</taxon>
        <taxon>Arthropoda</taxon>
        <taxon>Chelicerata</taxon>
        <taxon>Arachnida</taxon>
        <taxon>Araneae</taxon>
        <taxon>Araneomorphae</taxon>
        <taxon>Entelegynae</taxon>
        <taxon>Araneoidea</taxon>
        <taxon>Nephilidae</taxon>
        <taxon>Trichonephila</taxon>
    </lineage>
</organism>
<sequence length="69" mass="7708">MFVNEPNIEAIRVARKPTLRVVSPKTRFLAGDIEESRRLLSLPSIPGNNNEVKILRSDDSGSTSSRRKS</sequence>
<feature type="compositionally biased region" description="Low complexity" evidence="1">
    <location>
        <begin position="60"/>
        <end position="69"/>
    </location>
</feature>
<dbReference type="AlphaFoldDB" id="A0A8X6GWD6"/>
<name>A0A8X6GWD6_TRICU</name>
<evidence type="ECO:0000256" key="1">
    <source>
        <dbReference type="SAM" id="MobiDB-lite"/>
    </source>
</evidence>
<protein>
    <submittedName>
        <fullName evidence="2">Uncharacterized protein</fullName>
    </submittedName>
</protein>
<feature type="region of interest" description="Disordered" evidence="1">
    <location>
        <begin position="50"/>
        <end position="69"/>
    </location>
</feature>
<accession>A0A8X6GWD6</accession>
<gene>
    <name evidence="2" type="ORF">TNCT_138691</name>
</gene>
<dbReference type="Proteomes" id="UP000887116">
    <property type="component" value="Unassembled WGS sequence"/>
</dbReference>
<comment type="caution">
    <text evidence="2">The sequence shown here is derived from an EMBL/GenBank/DDBJ whole genome shotgun (WGS) entry which is preliminary data.</text>
</comment>
<evidence type="ECO:0000313" key="3">
    <source>
        <dbReference type="Proteomes" id="UP000887116"/>
    </source>
</evidence>
<reference evidence="2" key="1">
    <citation type="submission" date="2020-07" db="EMBL/GenBank/DDBJ databases">
        <title>Multicomponent nature underlies the extraordinary mechanical properties of spider dragline silk.</title>
        <authorList>
            <person name="Kono N."/>
            <person name="Nakamura H."/>
            <person name="Mori M."/>
            <person name="Yoshida Y."/>
            <person name="Ohtoshi R."/>
            <person name="Malay A.D."/>
            <person name="Moran D.A.P."/>
            <person name="Tomita M."/>
            <person name="Numata K."/>
            <person name="Arakawa K."/>
        </authorList>
    </citation>
    <scope>NUCLEOTIDE SEQUENCE</scope>
</reference>
<keyword evidence="3" id="KW-1185">Reference proteome</keyword>
<dbReference type="EMBL" id="BMAO01016681">
    <property type="protein sequence ID" value="GFR10370.1"/>
    <property type="molecule type" value="Genomic_DNA"/>
</dbReference>